<keyword evidence="2" id="KW-1185">Reference proteome</keyword>
<sequence length="139" mass="15408">MKRYLLGAPIEASAPAHSHRAIVTLKYVVAIGSFILAAGCRDEPPEAASQNIEYRVKQHMAAAGRWCGVRDWHTLFSAHVVNERVRLVLRTPPPAGQPSPRANDMRCILNTFGTMTATNDNFEFPVSSLRSVIKPQRID</sequence>
<organism evidence="1 2">
    <name type="scientific">Sphingomonas prati</name>
    <dbReference type="NCBI Taxonomy" id="1843237"/>
    <lineage>
        <taxon>Bacteria</taxon>
        <taxon>Pseudomonadati</taxon>
        <taxon>Pseudomonadota</taxon>
        <taxon>Alphaproteobacteria</taxon>
        <taxon>Sphingomonadales</taxon>
        <taxon>Sphingomonadaceae</taxon>
        <taxon>Sphingomonas</taxon>
    </lineage>
</organism>
<accession>A0A7W9F2E6</accession>
<name>A0A7W9F2E6_9SPHN</name>
<protein>
    <submittedName>
        <fullName evidence="1">Uncharacterized protein</fullName>
    </submittedName>
</protein>
<reference evidence="1 2" key="1">
    <citation type="submission" date="2020-08" db="EMBL/GenBank/DDBJ databases">
        <title>Genomic Encyclopedia of Type Strains, Phase IV (KMG-IV): sequencing the most valuable type-strain genomes for metagenomic binning, comparative biology and taxonomic classification.</title>
        <authorList>
            <person name="Goeker M."/>
        </authorList>
    </citation>
    <scope>NUCLEOTIDE SEQUENCE [LARGE SCALE GENOMIC DNA]</scope>
    <source>
        <strain evidence="1 2">DSM 103336</strain>
    </source>
</reference>
<evidence type="ECO:0000313" key="2">
    <source>
        <dbReference type="Proteomes" id="UP000546701"/>
    </source>
</evidence>
<comment type="caution">
    <text evidence="1">The sequence shown here is derived from an EMBL/GenBank/DDBJ whole genome shotgun (WGS) entry which is preliminary data.</text>
</comment>
<dbReference type="EMBL" id="JACIJR010000007">
    <property type="protein sequence ID" value="MBB5730442.1"/>
    <property type="molecule type" value="Genomic_DNA"/>
</dbReference>
<gene>
    <name evidence="1" type="ORF">FHS99_002945</name>
</gene>
<evidence type="ECO:0000313" key="1">
    <source>
        <dbReference type="EMBL" id="MBB5730442.1"/>
    </source>
</evidence>
<dbReference type="AlphaFoldDB" id="A0A7W9F2E6"/>
<proteinExistence type="predicted"/>
<dbReference type="RefSeq" id="WP_157177035.1">
    <property type="nucleotide sequence ID" value="NZ_BMJP01000005.1"/>
</dbReference>
<dbReference type="Proteomes" id="UP000546701">
    <property type="component" value="Unassembled WGS sequence"/>
</dbReference>